<keyword evidence="3" id="KW-0067">ATP-binding</keyword>
<feature type="domain" description="Helicase ATP-binding" evidence="5">
    <location>
        <begin position="423"/>
        <end position="589"/>
    </location>
</feature>
<dbReference type="Pfam" id="PF00176">
    <property type="entry name" value="SNF2-rel_dom"/>
    <property type="match status" value="1"/>
</dbReference>
<dbReference type="InterPro" id="IPR038718">
    <property type="entry name" value="SNF2-like_sf"/>
</dbReference>
<dbReference type="SMART" id="SM00490">
    <property type="entry name" value="HELICc"/>
    <property type="match status" value="1"/>
</dbReference>
<dbReference type="SMART" id="SM00487">
    <property type="entry name" value="DEXDc"/>
    <property type="match status" value="1"/>
</dbReference>
<feature type="compositionally biased region" description="Basic residues" evidence="4">
    <location>
        <begin position="131"/>
        <end position="143"/>
    </location>
</feature>
<dbReference type="AlphaFoldDB" id="A0A6G1I734"/>
<dbReference type="Gene3D" id="3.40.50.10810">
    <property type="entry name" value="Tandem AAA-ATPase domain"/>
    <property type="match status" value="1"/>
</dbReference>
<keyword evidence="1" id="KW-0547">Nucleotide-binding</keyword>
<evidence type="ECO:0000313" key="7">
    <source>
        <dbReference type="EMBL" id="KAF2403805.1"/>
    </source>
</evidence>
<evidence type="ECO:0000259" key="5">
    <source>
        <dbReference type="PROSITE" id="PS51192"/>
    </source>
</evidence>
<dbReference type="PROSITE" id="PS51192">
    <property type="entry name" value="HELICASE_ATP_BIND_1"/>
    <property type="match status" value="1"/>
</dbReference>
<evidence type="ECO:0000256" key="4">
    <source>
        <dbReference type="SAM" id="MobiDB-lite"/>
    </source>
</evidence>
<dbReference type="InterPro" id="IPR049730">
    <property type="entry name" value="SNF2/RAD54-like_C"/>
</dbReference>
<accession>A0A6G1I734</accession>
<evidence type="ECO:0000259" key="6">
    <source>
        <dbReference type="PROSITE" id="PS51194"/>
    </source>
</evidence>
<dbReference type="SUPFAM" id="SSF52540">
    <property type="entry name" value="P-loop containing nucleoside triphosphate hydrolases"/>
    <property type="match status" value="2"/>
</dbReference>
<dbReference type="CDD" id="cd18793">
    <property type="entry name" value="SF2_C_SNF"/>
    <property type="match status" value="1"/>
</dbReference>
<dbReference type="PANTHER" id="PTHR10799">
    <property type="entry name" value="SNF2/RAD54 HELICASE FAMILY"/>
    <property type="match status" value="1"/>
</dbReference>
<dbReference type="GO" id="GO:0005524">
    <property type="term" value="F:ATP binding"/>
    <property type="evidence" value="ECO:0007669"/>
    <property type="project" value="InterPro"/>
</dbReference>
<evidence type="ECO:0000256" key="1">
    <source>
        <dbReference type="ARBA" id="ARBA00022741"/>
    </source>
</evidence>
<dbReference type="InterPro" id="IPR014001">
    <property type="entry name" value="Helicase_ATP-bd"/>
</dbReference>
<dbReference type="InterPro" id="IPR027417">
    <property type="entry name" value="P-loop_NTPase"/>
</dbReference>
<keyword evidence="2" id="KW-0378">Hydrolase</keyword>
<dbReference type="EMBL" id="ML996689">
    <property type="protein sequence ID" value="KAF2403805.1"/>
    <property type="molecule type" value="Genomic_DNA"/>
</dbReference>
<reference evidence="7" key="1">
    <citation type="journal article" date="2020" name="Stud. Mycol.">
        <title>101 Dothideomycetes genomes: a test case for predicting lifestyles and emergence of pathogens.</title>
        <authorList>
            <person name="Haridas S."/>
            <person name="Albert R."/>
            <person name="Binder M."/>
            <person name="Bloem J."/>
            <person name="Labutti K."/>
            <person name="Salamov A."/>
            <person name="Andreopoulos B."/>
            <person name="Baker S."/>
            <person name="Barry K."/>
            <person name="Bills G."/>
            <person name="Bluhm B."/>
            <person name="Cannon C."/>
            <person name="Castanera R."/>
            <person name="Culley D."/>
            <person name="Daum C."/>
            <person name="Ezra D."/>
            <person name="Gonzalez J."/>
            <person name="Henrissat B."/>
            <person name="Kuo A."/>
            <person name="Liang C."/>
            <person name="Lipzen A."/>
            <person name="Lutzoni F."/>
            <person name="Magnuson J."/>
            <person name="Mondo S."/>
            <person name="Nolan M."/>
            <person name="Ohm R."/>
            <person name="Pangilinan J."/>
            <person name="Park H.-J."/>
            <person name="Ramirez L."/>
            <person name="Alfaro M."/>
            <person name="Sun H."/>
            <person name="Tritt A."/>
            <person name="Yoshinaga Y."/>
            <person name="Zwiers L.-H."/>
            <person name="Turgeon B."/>
            <person name="Goodwin S."/>
            <person name="Spatafora J."/>
            <person name="Crous P."/>
            <person name="Grigoriev I."/>
        </authorList>
    </citation>
    <scope>NUCLEOTIDE SEQUENCE</scope>
    <source>
        <strain evidence="7">CBS 262.69</strain>
    </source>
</reference>
<dbReference type="PROSITE" id="PS51194">
    <property type="entry name" value="HELICASE_CTER"/>
    <property type="match status" value="1"/>
</dbReference>
<sequence length="984" mass="111201">MAPSKREVDDFVVSDDGAELLHGGVAATFKASSKQMLPEIERQERLFAEGETNGEKDVKKSKKETVKEAQVELKDLLDDGVRRNITRMRLVFPNFPESDLHQTLLLNHGNVQQAMAALVSDDEEESAEAPKKRRRLVRGRRPARAPTPSDDDDVVLLPAARKRKSAPASVRPPTKRQHLEDPATVIMSGVKRAADQAAKPVPPTKRQNLEDVSTIKCSTKRAASRASTASPKPKKARISDSTNDNIVVPDSPATVVTLSDTDSDSDHDEDQEALTAAAINKQILELANTASLGKLVEFTNCSRRNAELIIAERPHHDVDDIDNLKHGGKGRSIGPSVTNAARNAFTALNAVDEIVAECDVAKEEINAVVKTWGGEEGISTEGLCLKTFSKAAEGNIQILGKPQSMAESLIMKDYQLVGLNWLNLLYEKKMGAILADDMGLGKTVQVISFLSHLADNGNPGPHVVIAPNSVLANWGKELEKFAPNLTYITYHAKEAERREMAWEILKDRTKYNVILTTYTTASNDYKVFLRKLVPETMTFDEGHIMKNAGTALSMHLLSVEAKFRLVLTGTPLQNNLQELMNMVRFIMPAQSCFHQYQEQLSTFFKPKNPKPDAVDLHTGVVYDMCVERARAIVKPFILRRQKESVLQDLPPKNHHFVPCKMMPLQEEVYKYFEQKHRDCIASKKLVHEGQQPPRDKENTLMNRRLAAIHPLLFDHHYQKVSHKMEKIMQQVLKRELGKWNKHVEKQATIVHENNDFQNHQLCMETPELEEYILKNQEWLESGKLHEMLRLLEEFEKEGAKSLIFSQFTNVLDIIEAALNDHDIKFVRLDGATHTDDRENLIEEFHNDPEIKVFLITTKTGGAGINLACANKVIIFDTSFNPQDDVQAENRAHRVGQMKPVDVYRLVTENSIEEEILEMHQSKLLLDQRISDLDPEKTAQKLGAQLEKKIEAEFLKSDEFKKQEEEFQHEARYRKGYYMEKGGDE</sequence>
<feature type="domain" description="Helicase C-terminal" evidence="6">
    <location>
        <begin position="786"/>
        <end position="936"/>
    </location>
</feature>
<evidence type="ECO:0000256" key="3">
    <source>
        <dbReference type="ARBA" id="ARBA00022840"/>
    </source>
</evidence>
<dbReference type="Gene3D" id="3.40.50.300">
    <property type="entry name" value="P-loop containing nucleotide triphosphate hydrolases"/>
    <property type="match status" value="1"/>
</dbReference>
<dbReference type="Proteomes" id="UP000799640">
    <property type="component" value="Unassembled WGS sequence"/>
</dbReference>
<proteinExistence type="predicted"/>
<dbReference type="OrthoDB" id="5857104at2759"/>
<evidence type="ECO:0000256" key="2">
    <source>
        <dbReference type="ARBA" id="ARBA00022801"/>
    </source>
</evidence>
<dbReference type="InterPro" id="IPR001650">
    <property type="entry name" value="Helicase_C-like"/>
</dbReference>
<protein>
    <recommendedName>
        <fullName evidence="9">SNF2 family helicase/ATPase-like protein</fullName>
    </recommendedName>
</protein>
<dbReference type="Pfam" id="PF00271">
    <property type="entry name" value="Helicase_C"/>
    <property type="match status" value="1"/>
</dbReference>
<name>A0A6G1I734_9PEZI</name>
<keyword evidence="8" id="KW-1185">Reference proteome</keyword>
<dbReference type="InterPro" id="IPR000330">
    <property type="entry name" value="SNF2_N"/>
</dbReference>
<gene>
    <name evidence="7" type="ORF">EJ06DRAFT_527405</name>
</gene>
<feature type="region of interest" description="Disordered" evidence="4">
    <location>
        <begin position="117"/>
        <end position="249"/>
    </location>
</feature>
<dbReference type="GO" id="GO:0016787">
    <property type="term" value="F:hydrolase activity"/>
    <property type="evidence" value="ECO:0007669"/>
    <property type="project" value="UniProtKB-KW"/>
</dbReference>
<evidence type="ECO:0000313" key="8">
    <source>
        <dbReference type="Proteomes" id="UP000799640"/>
    </source>
</evidence>
<organism evidence="7 8">
    <name type="scientific">Trichodelitschia bisporula</name>
    <dbReference type="NCBI Taxonomy" id="703511"/>
    <lineage>
        <taxon>Eukaryota</taxon>
        <taxon>Fungi</taxon>
        <taxon>Dikarya</taxon>
        <taxon>Ascomycota</taxon>
        <taxon>Pezizomycotina</taxon>
        <taxon>Dothideomycetes</taxon>
        <taxon>Dothideomycetes incertae sedis</taxon>
        <taxon>Phaeotrichales</taxon>
        <taxon>Phaeotrichaceae</taxon>
        <taxon>Trichodelitschia</taxon>
    </lineage>
</organism>
<dbReference type="CDD" id="cd14279">
    <property type="entry name" value="CUE"/>
    <property type="match status" value="1"/>
</dbReference>
<evidence type="ECO:0008006" key="9">
    <source>
        <dbReference type="Google" id="ProtNLM"/>
    </source>
</evidence>